<dbReference type="InterPro" id="IPR015712">
    <property type="entry name" value="DNA-dir_RNA_pol_su2"/>
</dbReference>
<dbReference type="EC" id="2.7.7.6" evidence="1"/>
<accession>A0A430VBM8</accession>
<dbReference type="InterPro" id="IPR007121">
    <property type="entry name" value="RNA_pol_bsu_CS"/>
</dbReference>
<name>A0A430VBM8_CAMJU</name>
<dbReference type="Gene3D" id="2.40.270.10">
    <property type="entry name" value="DNA-directed RNA polymerase, subunit 2, domain 6"/>
    <property type="match status" value="2"/>
</dbReference>
<comment type="similarity">
    <text evidence="6">Belongs to the RNA polymerase beta chain family.</text>
</comment>
<evidence type="ECO:0000313" key="9">
    <source>
        <dbReference type="EMBL" id="RTI48522.1"/>
    </source>
</evidence>
<evidence type="ECO:0000313" key="11">
    <source>
        <dbReference type="Proteomes" id="UP000288507"/>
    </source>
</evidence>
<dbReference type="InterPro" id="IPR037033">
    <property type="entry name" value="DNA-dir_RNAP_su2_hyb_sf"/>
</dbReference>
<comment type="caution">
    <text evidence="10">The sequence shown here is derived from an EMBL/GenBank/DDBJ whole genome shotgun (WGS) entry which is preliminary data.</text>
</comment>
<dbReference type="AlphaFoldDB" id="A0A430VBM8"/>
<evidence type="ECO:0000313" key="10">
    <source>
        <dbReference type="EMBL" id="RTJ79630.1"/>
    </source>
</evidence>
<evidence type="ECO:0000256" key="5">
    <source>
        <dbReference type="ARBA" id="ARBA00023163"/>
    </source>
</evidence>
<evidence type="ECO:0000256" key="4">
    <source>
        <dbReference type="ARBA" id="ARBA00022695"/>
    </source>
</evidence>
<proteinExistence type="inferred from homology"/>
<keyword evidence="5" id="KW-0804">Transcription</keyword>
<protein>
    <recommendedName>
        <fullName evidence="1">DNA-directed RNA polymerase</fullName>
        <ecNumber evidence="1">2.7.7.6</ecNumber>
    </recommendedName>
</protein>
<dbReference type="GO" id="GO:0003899">
    <property type="term" value="F:DNA-directed RNA polymerase activity"/>
    <property type="evidence" value="ECO:0007669"/>
    <property type="project" value="UniProtKB-EC"/>
</dbReference>
<dbReference type="GO" id="GO:0006351">
    <property type="term" value="P:DNA-templated transcription"/>
    <property type="evidence" value="ECO:0007669"/>
    <property type="project" value="InterPro"/>
</dbReference>
<keyword evidence="2" id="KW-0240">DNA-directed RNA polymerase</keyword>
<organism evidence="10 11">
    <name type="scientific">Campylobacter jejuni</name>
    <dbReference type="NCBI Taxonomy" id="197"/>
    <lineage>
        <taxon>Bacteria</taxon>
        <taxon>Pseudomonadati</taxon>
        <taxon>Campylobacterota</taxon>
        <taxon>Epsilonproteobacteria</taxon>
        <taxon>Campylobacterales</taxon>
        <taxon>Campylobacteraceae</taxon>
        <taxon>Campylobacter</taxon>
    </lineage>
</organism>
<dbReference type="GO" id="GO:0032549">
    <property type="term" value="F:ribonucleoside binding"/>
    <property type="evidence" value="ECO:0007669"/>
    <property type="project" value="InterPro"/>
</dbReference>
<keyword evidence="4" id="KW-0548">Nucleotidyltransferase</keyword>
<evidence type="ECO:0000259" key="7">
    <source>
        <dbReference type="Pfam" id="PF00562"/>
    </source>
</evidence>
<gene>
    <name evidence="10" type="ORF">C3H57_04465</name>
    <name evidence="9" type="ORF">C3I27_03650</name>
</gene>
<evidence type="ECO:0000256" key="3">
    <source>
        <dbReference type="ARBA" id="ARBA00022679"/>
    </source>
</evidence>
<dbReference type="Pfam" id="PF04565">
    <property type="entry name" value="RNA_pol_Rpb2_3"/>
    <property type="match status" value="1"/>
</dbReference>
<dbReference type="InterPro" id="IPR007120">
    <property type="entry name" value="DNA-dir_RNAP_su2_dom"/>
</dbReference>
<feature type="domain" description="DNA-directed RNA polymerase subunit 2 hybrid-binding" evidence="7">
    <location>
        <begin position="514"/>
        <end position="932"/>
    </location>
</feature>
<dbReference type="SUPFAM" id="SSF64484">
    <property type="entry name" value="beta and beta-prime subunits of DNA dependent RNA-polymerase"/>
    <property type="match status" value="1"/>
</dbReference>
<dbReference type="Pfam" id="PF00562">
    <property type="entry name" value="RNA_pol_Rpb2_6"/>
    <property type="match status" value="1"/>
</dbReference>
<evidence type="ECO:0000256" key="2">
    <source>
        <dbReference type="ARBA" id="ARBA00022478"/>
    </source>
</evidence>
<dbReference type="Proteomes" id="UP000287197">
    <property type="component" value="Unassembled WGS sequence"/>
</dbReference>
<dbReference type="PROSITE" id="PS01166">
    <property type="entry name" value="RNA_POL_BETA"/>
    <property type="match status" value="1"/>
</dbReference>
<evidence type="ECO:0000256" key="1">
    <source>
        <dbReference type="ARBA" id="ARBA00012418"/>
    </source>
</evidence>
<evidence type="ECO:0000259" key="8">
    <source>
        <dbReference type="Pfam" id="PF04565"/>
    </source>
</evidence>
<dbReference type="EMBL" id="PQZD01000003">
    <property type="protein sequence ID" value="RTI48522.1"/>
    <property type="molecule type" value="Genomic_DNA"/>
</dbReference>
<dbReference type="InterPro" id="IPR007645">
    <property type="entry name" value="RNA_pol_Rpb2_3"/>
</dbReference>
<reference evidence="9" key="1">
    <citation type="submission" date="2018-01" db="EMBL/GenBank/DDBJ databases">
        <authorList>
            <person name="Kovanen S."/>
            <person name="Nieminen T."/>
            <person name="Pohja-Mykra M."/>
            <person name="Raunio-Saarnisto M."/>
            <person name="Sauvala M."/>
            <person name="Fredriksson-Ahomaa M."/>
            <person name="Hanninen M.-L."/>
            <person name="Kivisto R."/>
        </authorList>
    </citation>
    <scope>NUCLEOTIDE SEQUENCE</scope>
    <source>
        <strain evidence="9">SO-26</strain>
    </source>
</reference>
<dbReference type="Proteomes" id="UP000288507">
    <property type="component" value="Unassembled WGS sequence"/>
</dbReference>
<sequence>MGKLDRVEKSSILKQHLSRNKVPFIYLGKEDILDDRFDVNSVIGDYLDLLKPGTKVSLIDYIKDKINRTVIDDKRLEYVSYRLEDSYPDSSSGLKYSKLTASTYETTLYITYRVHFNNSEGIDTYEEVEHPIFSLPIPTFRNTFVVNGTEFSLVSRMSRNSNIYTDVVYDRETSSMMGEPRFNLTVQLKGDLTLPTKHSQGVQDVVTFQLTFITSASGKSFIQVRIRSLNMIRHQNYGTDLDPQLSQYDIFKEYTGGYVKSISANKTIMDILSNIDWESNNLNVILSKVFGVNPGDSIEEIVEKVHSQVKQNYNNPASKSIYGREALYYKIIESPTQWLYKELTGIIEKSLFFHTFKGLSWNIFVGKSPRIRSLFLQNKLSQWLEDTNPVSEGSHKRRIAYDLDLPTNDDRIYHSSYRGTVCPIETPESGKIGIVLNYASGYRNTNKDTGYNIVALPPSLIPFLNKNDANRCLMGSNMLKQSLPLKKSKWSKVITENYINMYNYHWTNIKSPVAGVVTSVGTNRIRVKTGSGEEIPVEIYTNFSGNKKTNYTTVPKVKVGDRVEAGDILTESKFFKSGVYTPSTPLLAAYLPYNGYNFEDSIVISQRLVDEDILTSEWAETETLTFDKETLLPTQGFCDDYNISQDWVINSEVIKSKIGQTLHSGEPLFHYFRPVKLVDDFIVKTDNGYPQNLFSLVDIRAHYDDSRVDAIYLLQDNEILEITDENLNKCTSIVICTSGCHKVEEGDKLSGVHGNKGTVSKILPVDMMPRLPDGTPVDIVLNTMGIPSRMNVGQLFELSLGLCSETLRKRLEEYGDTDKGREYLRNLLVLLKEEIKPNHDLLDELIEDIDNGLVTKMVNTDVVFLMPQFQEITTSVVKLILRYLGLPEDSAAHLYLPEFDETTKRKVIYGYNTILKLEHMVKKKTKARCNGLNNPDPTFEEHRGQRSGEMEFWALESHHATATINEMLKYTSGNYQNKKKLYMGLMTGRVEINPGTSKSPTLEKFSEYMRALGFDIVETDKNKPKENEDEIE</sequence>
<dbReference type="PANTHER" id="PTHR20856">
    <property type="entry name" value="DNA-DIRECTED RNA POLYMERASE I SUBUNIT 2"/>
    <property type="match status" value="1"/>
</dbReference>
<keyword evidence="3" id="KW-0808">Transferase</keyword>
<feature type="domain" description="RNA polymerase Rpb2" evidence="8">
    <location>
        <begin position="382"/>
        <end position="439"/>
    </location>
</feature>
<dbReference type="Gene3D" id="2.40.50.100">
    <property type="match status" value="1"/>
</dbReference>
<dbReference type="GO" id="GO:0000428">
    <property type="term" value="C:DNA-directed RNA polymerase complex"/>
    <property type="evidence" value="ECO:0007669"/>
    <property type="project" value="UniProtKB-KW"/>
</dbReference>
<evidence type="ECO:0000256" key="6">
    <source>
        <dbReference type="RuleBase" id="RU000434"/>
    </source>
</evidence>
<dbReference type="EMBL" id="PRBV01000005">
    <property type="protein sequence ID" value="RTJ79630.1"/>
    <property type="molecule type" value="Genomic_DNA"/>
</dbReference>
<reference evidence="10 11" key="2">
    <citation type="journal article" date="2019" name="Appl. Environ. Microbiol.">
        <title>Population genetics and characterization of Campylobacter jejuni isolates in western jackdaws and game birds in Finland.</title>
        <authorList>
            <person name="Kovanen S."/>
            <person name="Rossi M."/>
            <person name="Pohja-Mykra M."/>
            <person name="Nieminen T."/>
            <person name="Raunio-Saarnisto M."/>
            <person name="Sauvala M."/>
            <person name="Fredriksson-Ahomaa M."/>
            <person name="Hanninen M.L."/>
            <person name="Kivisto R."/>
        </authorList>
    </citation>
    <scope>NUCLEOTIDE SEQUENCE [LARGE SCALE GENOMIC DNA]</scope>
    <source>
        <strain evidence="10 11">CB313</strain>
        <strain evidence="9">SO-26</strain>
    </source>
</reference>
<dbReference type="GO" id="GO:0003677">
    <property type="term" value="F:DNA binding"/>
    <property type="evidence" value="ECO:0007669"/>
    <property type="project" value="InterPro"/>
</dbReference>
<dbReference type="Gene3D" id="3.90.1100.10">
    <property type="match status" value="3"/>
</dbReference>